<dbReference type="Gene3D" id="3.90.180.10">
    <property type="entry name" value="Medium-chain alcohol dehydrogenases, catalytic domain"/>
    <property type="match status" value="1"/>
</dbReference>
<evidence type="ECO:0000259" key="2">
    <source>
        <dbReference type="SMART" id="SM00829"/>
    </source>
</evidence>
<dbReference type="InterPro" id="IPR013149">
    <property type="entry name" value="ADH-like_C"/>
</dbReference>
<comment type="caution">
    <text evidence="3">The sequence shown here is derived from an EMBL/GenBank/DDBJ whole genome shotgun (WGS) entry which is preliminary data.</text>
</comment>
<dbReference type="InterPro" id="IPR036291">
    <property type="entry name" value="NAD(P)-bd_dom_sf"/>
</dbReference>
<name>A0ABR9W7B7_9BACT</name>
<dbReference type="SMART" id="SM00829">
    <property type="entry name" value="PKS_ER"/>
    <property type="match status" value="1"/>
</dbReference>
<protein>
    <submittedName>
        <fullName evidence="3">NADP-dependent oxidoreductase</fullName>
    </submittedName>
</protein>
<dbReference type="Pfam" id="PF16884">
    <property type="entry name" value="ADH_N_2"/>
    <property type="match status" value="1"/>
</dbReference>
<dbReference type="RefSeq" id="WP_194119631.1">
    <property type="nucleotide sequence ID" value="NZ_JACYGY010000001.1"/>
</dbReference>
<feature type="domain" description="Enoyl reductase (ER)" evidence="2">
    <location>
        <begin position="14"/>
        <end position="328"/>
    </location>
</feature>
<dbReference type="Pfam" id="PF00107">
    <property type="entry name" value="ADH_zinc_N"/>
    <property type="match status" value="1"/>
</dbReference>
<dbReference type="CDD" id="cd05288">
    <property type="entry name" value="PGDH"/>
    <property type="match status" value="1"/>
</dbReference>
<keyword evidence="1" id="KW-0560">Oxidoreductase</keyword>
<dbReference type="InterPro" id="IPR045010">
    <property type="entry name" value="MDR_fam"/>
</dbReference>
<dbReference type="InterPro" id="IPR020843">
    <property type="entry name" value="ER"/>
</dbReference>
<dbReference type="Gene3D" id="3.40.50.720">
    <property type="entry name" value="NAD(P)-binding Rossmann-like Domain"/>
    <property type="match status" value="1"/>
</dbReference>
<keyword evidence="4" id="KW-1185">Reference proteome</keyword>
<dbReference type="Proteomes" id="UP000634134">
    <property type="component" value="Unassembled WGS sequence"/>
</dbReference>
<gene>
    <name evidence="3" type="ORF">IEE83_05660</name>
</gene>
<accession>A0ABR9W7B7</accession>
<evidence type="ECO:0000313" key="3">
    <source>
        <dbReference type="EMBL" id="MBE9461362.1"/>
    </source>
</evidence>
<dbReference type="InterPro" id="IPR041694">
    <property type="entry name" value="ADH_N_2"/>
</dbReference>
<dbReference type="InterPro" id="IPR011032">
    <property type="entry name" value="GroES-like_sf"/>
</dbReference>
<sequence length="330" mass="35626">MKTRVINLKNRPVGLPDTKDFEEVQENVPELLEGQILLQSIYISVDPYLRGRMSGTKEPIFKLNAPVSSKLIARIIQSRHKNFKTGDIVSHYLDWKEYQVSDGTGLKKIDQDGAPLSANLGVLGITGLSAYLPLTTFGKPQPGETIVISAAAGAVGSIAGQIGKILGCKVVGIVGSDQKVTLLKEKFGFDAAINYQTEKDLGAAIAAHCPSGVDIYFDNVGGGISDAVFANINTYGRVVVCGSISNYNDTEIALSPSILPIVVYKFLSIHGFLIADFAAQFDQALIQLSTWLQQGKLKYTETILEGFDKLPKAFIGLFNGLNEGKMIVKV</sequence>
<dbReference type="SUPFAM" id="SSF51735">
    <property type="entry name" value="NAD(P)-binding Rossmann-fold domains"/>
    <property type="match status" value="1"/>
</dbReference>
<dbReference type="EMBL" id="JACYGY010000001">
    <property type="protein sequence ID" value="MBE9461362.1"/>
    <property type="molecule type" value="Genomic_DNA"/>
</dbReference>
<evidence type="ECO:0000313" key="4">
    <source>
        <dbReference type="Proteomes" id="UP000634134"/>
    </source>
</evidence>
<reference evidence="4" key="1">
    <citation type="submission" date="2023-07" db="EMBL/GenBank/DDBJ databases">
        <title>Dyadobacter sp. nov 'subterranea' isolated from contaminted grondwater.</title>
        <authorList>
            <person name="Szabo I."/>
            <person name="Al-Omari J."/>
            <person name="Szerdahelyi S.G."/>
            <person name="Rado J."/>
        </authorList>
    </citation>
    <scope>NUCLEOTIDE SEQUENCE [LARGE SCALE GENOMIC DNA]</scope>
    <source>
        <strain evidence="4">UP-52</strain>
    </source>
</reference>
<organism evidence="3 4">
    <name type="scientific">Dyadobacter subterraneus</name>
    <dbReference type="NCBI Taxonomy" id="2773304"/>
    <lineage>
        <taxon>Bacteria</taxon>
        <taxon>Pseudomonadati</taxon>
        <taxon>Bacteroidota</taxon>
        <taxon>Cytophagia</taxon>
        <taxon>Cytophagales</taxon>
        <taxon>Spirosomataceae</taxon>
        <taxon>Dyadobacter</taxon>
    </lineage>
</organism>
<dbReference type="PANTHER" id="PTHR43205:SF7">
    <property type="entry name" value="PROSTAGLANDIN REDUCTASE 1"/>
    <property type="match status" value="1"/>
</dbReference>
<evidence type="ECO:0000256" key="1">
    <source>
        <dbReference type="ARBA" id="ARBA00023002"/>
    </source>
</evidence>
<dbReference type="PANTHER" id="PTHR43205">
    <property type="entry name" value="PROSTAGLANDIN REDUCTASE"/>
    <property type="match status" value="1"/>
</dbReference>
<proteinExistence type="predicted"/>
<dbReference type="SUPFAM" id="SSF50129">
    <property type="entry name" value="GroES-like"/>
    <property type="match status" value="1"/>
</dbReference>